<dbReference type="GeneID" id="77187521"/>
<dbReference type="EMBL" id="UGPZ01000002">
    <property type="protein sequence ID" value="STY90959.1"/>
    <property type="molecule type" value="Genomic_DNA"/>
</dbReference>
<dbReference type="AlphaFoldDB" id="A0A1S9ZZH3"/>
<dbReference type="Proteomes" id="UP001163283">
    <property type="component" value="Chromosome"/>
</dbReference>
<feature type="transmembrane region" description="Helical" evidence="1">
    <location>
        <begin position="7"/>
        <end position="25"/>
    </location>
</feature>
<sequence>MINIKILLHAILISIWIITNFYWVSVLDGSSIYTFIWSWCSKSIVNVFDFYYLGFLLNLMVLTPFIYLLLILNKKVKLFLLKKQKLMLFLFLFCVMLSNLDFIIFNVRFYPFNIHLDETVYCEYFNYFFDDYMKSGGCDVPD</sequence>
<evidence type="ECO:0000256" key="1">
    <source>
        <dbReference type="SAM" id="Phobius"/>
    </source>
</evidence>
<keyword evidence="1" id="KW-0472">Membrane</keyword>
<dbReference type="STRING" id="476.B0182_08400"/>
<evidence type="ECO:0000313" key="5">
    <source>
        <dbReference type="Proteomes" id="UP000254133"/>
    </source>
</evidence>
<gene>
    <name evidence="3" type="ORF">LP092_13085</name>
    <name evidence="4" type="ORF">LP129_01935</name>
    <name evidence="2" type="ORF">NCTC9426_00992</name>
</gene>
<keyword evidence="7" id="KW-1185">Reference proteome</keyword>
<evidence type="ECO:0000313" key="7">
    <source>
        <dbReference type="Proteomes" id="UP001163632"/>
    </source>
</evidence>
<keyword evidence="1" id="KW-1133">Transmembrane helix</keyword>
<keyword evidence="1" id="KW-0812">Transmembrane</keyword>
<reference evidence="2 5" key="1">
    <citation type="submission" date="2018-06" db="EMBL/GenBank/DDBJ databases">
        <authorList>
            <consortium name="Pathogen Informatics"/>
            <person name="Doyle S."/>
        </authorList>
    </citation>
    <scope>NUCLEOTIDE SEQUENCE [LARGE SCALE GENOMIC DNA]</scope>
    <source>
        <strain evidence="2 5">NCTC9426</strain>
    </source>
</reference>
<dbReference type="EMBL" id="CP087830">
    <property type="protein sequence ID" value="UZA02854.1"/>
    <property type="molecule type" value="Genomic_DNA"/>
</dbReference>
<evidence type="ECO:0000313" key="3">
    <source>
        <dbReference type="EMBL" id="UZA02854.1"/>
    </source>
</evidence>
<feature type="transmembrane region" description="Helical" evidence="1">
    <location>
        <begin position="50"/>
        <end position="73"/>
    </location>
</feature>
<dbReference type="KEGG" id="mboi:DQF64_01515"/>
<accession>A0A1S9ZZH3</accession>
<evidence type="ECO:0000313" key="4">
    <source>
        <dbReference type="EMBL" id="UZA51949.1"/>
    </source>
</evidence>
<organism evidence="2 5">
    <name type="scientific">Moraxella bovis</name>
    <dbReference type="NCBI Taxonomy" id="476"/>
    <lineage>
        <taxon>Bacteria</taxon>
        <taxon>Pseudomonadati</taxon>
        <taxon>Pseudomonadota</taxon>
        <taxon>Gammaproteobacteria</taxon>
        <taxon>Moraxellales</taxon>
        <taxon>Moraxellaceae</taxon>
        <taxon>Moraxella</taxon>
    </lineage>
</organism>
<dbReference type="Proteomes" id="UP001163632">
    <property type="component" value="Chromosome"/>
</dbReference>
<dbReference type="EMBL" id="CP087781">
    <property type="protein sequence ID" value="UZA51949.1"/>
    <property type="molecule type" value="Genomic_DNA"/>
</dbReference>
<dbReference type="Proteomes" id="UP000254133">
    <property type="component" value="Unassembled WGS sequence"/>
</dbReference>
<reference evidence="3 6" key="2">
    <citation type="journal article" date="2022" name="BMC Microbiol.">
        <title>Whole genome sequencing of Moraxella bovis strains from North America reveals two genotypes with different genetic determinants.</title>
        <authorList>
            <person name="Wynn E.L."/>
            <person name="Hille M.M."/>
            <person name="Loy J.D."/>
            <person name="Schuller G."/>
            <person name="Kuhn K.L."/>
            <person name="Dickey A.M."/>
            <person name="Bono J.L."/>
            <person name="Clawson M.L."/>
        </authorList>
    </citation>
    <scope>NUCLEOTIDE SEQUENCE</scope>
    <source>
        <strain evidence="3">SAM102599</strain>
        <strain evidence="4 6">SAM57978</strain>
    </source>
</reference>
<dbReference type="RefSeq" id="WP_078274487.1">
    <property type="nucleotide sequence ID" value="NZ_CP030241.1"/>
</dbReference>
<evidence type="ECO:0000313" key="2">
    <source>
        <dbReference type="EMBL" id="STY90959.1"/>
    </source>
</evidence>
<protein>
    <submittedName>
        <fullName evidence="2">Uncharacterized protein</fullName>
    </submittedName>
</protein>
<name>A0A1S9ZZH3_MORBO</name>
<feature type="transmembrane region" description="Helical" evidence="1">
    <location>
        <begin position="85"/>
        <end position="105"/>
    </location>
</feature>
<evidence type="ECO:0000313" key="6">
    <source>
        <dbReference type="Proteomes" id="UP001163283"/>
    </source>
</evidence>
<proteinExistence type="predicted"/>